<evidence type="ECO:0000256" key="1">
    <source>
        <dbReference type="SAM" id="MobiDB-lite"/>
    </source>
</evidence>
<organism evidence="2 3">
    <name type="scientific">Mucor circinelloides f. lusitanicus</name>
    <name type="common">Mucor racemosus var. lusitanicus</name>
    <dbReference type="NCBI Taxonomy" id="29924"/>
    <lineage>
        <taxon>Eukaryota</taxon>
        <taxon>Fungi</taxon>
        <taxon>Fungi incertae sedis</taxon>
        <taxon>Mucoromycota</taxon>
        <taxon>Mucoromycotina</taxon>
        <taxon>Mucoromycetes</taxon>
        <taxon>Mucorales</taxon>
        <taxon>Mucorineae</taxon>
        <taxon>Mucoraceae</taxon>
        <taxon>Mucor</taxon>
    </lineage>
</organism>
<feature type="compositionally biased region" description="Polar residues" evidence="1">
    <location>
        <begin position="821"/>
        <end position="835"/>
    </location>
</feature>
<dbReference type="EMBL" id="JAAECE010000004">
    <property type="protein sequence ID" value="KAF1802220.1"/>
    <property type="molecule type" value="Genomic_DNA"/>
</dbReference>
<name>A0A8H4F298_MUCCL</name>
<feature type="compositionally biased region" description="Basic and acidic residues" evidence="1">
    <location>
        <begin position="942"/>
        <end position="951"/>
    </location>
</feature>
<feature type="compositionally biased region" description="Polar residues" evidence="1">
    <location>
        <begin position="304"/>
        <end position="318"/>
    </location>
</feature>
<feature type="compositionally biased region" description="Low complexity" evidence="1">
    <location>
        <begin position="754"/>
        <end position="768"/>
    </location>
</feature>
<feature type="compositionally biased region" description="Basic and acidic residues" evidence="1">
    <location>
        <begin position="788"/>
        <end position="802"/>
    </location>
</feature>
<feature type="compositionally biased region" description="Polar residues" evidence="1">
    <location>
        <begin position="1147"/>
        <end position="1165"/>
    </location>
</feature>
<feature type="region of interest" description="Disordered" evidence="1">
    <location>
        <begin position="1"/>
        <end position="125"/>
    </location>
</feature>
<sequence>MSHLLHRRRGHDSEDEDDDDDSIVSGMTTTDSNYATSDEDSQDETETETESEYDSSEQETDTESEQEDEVEQQPEAAVVVEASTQEMQQTITTTDGSSSQPADIKEEVHHQPTKPPSPVTAPCPVNTVQTVDMDYQDLQQQQQEKTIQELREYRRKLAEDPSFVPYVGLFWGHDDRYREDSLVTTTTTAGHGHHEATRESMPRFSQHTAPHSSSIKKPSYDRNLDPLMHKKWDHSGYEELMRLEEEEERQKRELIKSGQSPLQVNQHRLPAAPRLPRYHHYNNNARGRAGGGYRGGQHHHSQPRYGQSQKRSLNQQEEWPQLASTSAATAAEGGGDTTDQVILDNNKTQQQQTKVDAWGSVDTHEEAKPIVKEDQVTDGWGTSTTTANAAEDGWGSAPSETQIAAAQETPKQDSPKTHTVEQAGDGWGALPESTPTRADVSATANASSQDNWNAPAPAITESNTNAGWGEQPTIATTVANDNDGWNTVVESKDVSGWATTTEPVSQVKTPSTTTSTAAATAQKAMDHKEIDTPTDIPAMPSSSPSAVTSTTDGWGKPDDTPAQDTWSNTKAQDWQTTTPQWDATAVNHSSSKGKEKQHEIPAEEKASSSWANVNLDVQVHTTPSDFTKIDYSHNSRRYGSPRRDNSDYQHLQQQATLDEPSMQQQGSNATPDQWGADASTTPHSGWHTTTTTAAAEENVHTQGEWATTTSPKSEEATQVNAGWNARATSSWNAASEAKATSSWNAAPEATTTTNALFDQSHSSSSSSVRGGGGGWSNSRSSNSANWNADREWNNKMRQEQQGKKSRGYFSGKNTDIHTAVETASNSTDGFHTPETSAWGHFHSTGDDDSDVEIILEAEEEPEWSKEDEQVLGMTAPADTTQQSSYSPHASSKRSVTKSYLSQHQHDSGQSSPRPEYNRKPTAAAVNGGGRHGNNNKSTMHSHRTDPYDDHWRHPREEAADAYRPMYYPTPVAHHHHHHPSYMPMIPNGNGAPMYALPYPMGLTTTTSPSSSSPPPHTMAHRGDSANSTLHKPSSSTSPHKFYTPSPPNVVQQLPPGYEANGMVYYGMDPSAMYPPPQAFYYYAPPPPPPPPQQQQQAQTPQHMMTAANEGYDASMRRRSSLSPRLHLQQVEEDGWGPTPDTVETEVQWRSTTMNKSSHQQQQHYDFQNRKQQQQQPVNQQYYHPQHGHHH</sequence>
<feature type="compositionally biased region" description="Polar residues" evidence="1">
    <location>
        <begin position="203"/>
        <end position="216"/>
    </location>
</feature>
<feature type="region of interest" description="Disordered" evidence="1">
    <location>
        <begin position="698"/>
        <end position="717"/>
    </location>
</feature>
<feature type="compositionally biased region" description="Polar residues" evidence="1">
    <location>
        <begin position="337"/>
        <end position="354"/>
    </location>
</feature>
<feature type="region of interest" description="Disordered" evidence="1">
    <location>
        <begin position="754"/>
        <end position="847"/>
    </location>
</feature>
<dbReference type="Proteomes" id="UP000469890">
    <property type="component" value="Unassembled WGS sequence"/>
</dbReference>
<feature type="compositionally biased region" description="Polar residues" evidence="1">
    <location>
        <begin position="678"/>
        <end position="687"/>
    </location>
</feature>
<feature type="region of interest" description="Disordered" evidence="1">
    <location>
        <begin position="877"/>
        <end position="951"/>
    </location>
</feature>
<dbReference type="PANTHER" id="PTHR36721">
    <property type="entry name" value="PROLINE-RICH FAMILY PROTEIN"/>
    <property type="match status" value="1"/>
</dbReference>
<protein>
    <recommendedName>
        <fullName evidence="4">Btz domain-containing protein</fullName>
    </recommendedName>
</protein>
<feature type="compositionally biased region" description="Low complexity" evidence="1">
    <location>
        <begin position="1169"/>
        <end position="1184"/>
    </location>
</feature>
<dbReference type="PANTHER" id="PTHR36721:SF1">
    <property type="entry name" value="OS04G0446401 PROTEIN"/>
    <property type="match status" value="1"/>
</dbReference>
<feature type="region of interest" description="Disordered" evidence="1">
    <location>
        <begin position="1082"/>
        <end position="1103"/>
    </location>
</feature>
<feature type="compositionally biased region" description="Acidic residues" evidence="1">
    <location>
        <begin position="37"/>
        <end position="72"/>
    </location>
</feature>
<feature type="compositionally biased region" description="Basic and acidic residues" evidence="1">
    <location>
        <begin position="362"/>
        <end position="375"/>
    </location>
</feature>
<comment type="caution">
    <text evidence="2">The sequence shown here is derived from an EMBL/GenBank/DDBJ whole genome shotgun (WGS) entry which is preliminary data.</text>
</comment>
<feature type="compositionally biased region" description="Polar residues" evidence="1">
    <location>
        <begin position="877"/>
        <end position="889"/>
    </location>
</feature>
<feature type="compositionally biased region" description="Pro residues" evidence="1">
    <location>
        <begin position="1082"/>
        <end position="1092"/>
    </location>
</feature>
<feature type="compositionally biased region" description="Basic and acidic residues" evidence="1">
    <location>
        <begin position="592"/>
        <end position="606"/>
    </location>
</feature>
<evidence type="ECO:0008006" key="4">
    <source>
        <dbReference type="Google" id="ProtNLM"/>
    </source>
</evidence>
<feature type="compositionally biased region" description="Basic and acidic residues" evidence="1">
    <location>
        <begin position="192"/>
        <end position="201"/>
    </location>
</feature>
<feature type="region of interest" description="Disordered" evidence="1">
    <location>
        <begin position="186"/>
        <end position="222"/>
    </location>
</feature>
<feature type="compositionally biased region" description="Basic residues" evidence="1">
    <location>
        <begin position="1"/>
        <end position="10"/>
    </location>
</feature>
<feature type="compositionally biased region" description="Basic and acidic residues" evidence="1">
    <location>
        <begin position="410"/>
        <end position="419"/>
    </location>
</feature>
<evidence type="ECO:0000313" key="2">
    <source>
        <dbReference type="EMBL" id="KAF1802220.1"/>
    </source>
</evidence>
<feature type="compositionally biased region" description="Low complexity" evidence="1">
    <location>
        <begin position="503"/>
        <end position="523"/>
    </location>
</feature>
<feature type="compositionally biased region" description="Polar residues" evidence="1">
    <location>
        <begin position="1024"/>
        <end position="1038"/>
    </location>
</feature>
<feature type="compositionally biased region" description="Acidic residues" evidence="1">
    <location>
        <begin position="13"/>
        <end position="22"/>
    </location>
</feature>
<feature type="region of interest" description="Disordered" evidence="1">
    <location>
        <begin position="272"/>
        <end position="470"/>
    </location>
</feature>
<feature type="compositionally biased region" description="Polar residues" evidence="1">
    <location>
        <begin position="25"/>
        <end position="35"/>
    </location>
</feature>
<feature type="region of interest" description="Disordered" evidence="1">
    <location>
        <begin position="1116"/>
        <end position="1190"/>
    </location>
</feature>
<feature type="region of interest" description="Disordered" evidence="1">
    <location>
        <begin position="493"/>
        <end position="611"/>
    </location>
</feature>
<feature type="region of interest" description="Disordered" evidence="1">
    <location>
        <begin position="625"/>
        <end position="687"/>
    </location>
</feature>
<dbReference type="AlphaFoldDB" id="A0A8H4F298"/>
<feature type="compositionally biased region" description="Polar residues" evidence="1">
    <location>
        <begin position="700"/>
        <end position="717"/>
    </location>
</feature>
<proteinExistence type="predicted"/>
<feature type="compositionally biased region" description="Polar residues" evidence="1">
    <location>
        <begin position="442"/>
        <end position="452"/>
    </location>
</feature>
<feature type="compositionally biased region" description="Polar residues" evidence="1">
    <location>
        <begin position="562"/>
        <end position="590"/>
    </location>
</feature>
<accession>A0A8H4F298</accession>
<feature type="compositionally biased region" description="Polar residues" evidence="1">
    <location>
        <begin position="82"/>
        <end position="101"/>
    </location>
</feature>
<feature type="compositionally biased region" description="Polar residues" evidence="1">
    <location>
        <begin position="648"/>
        <end position="671"/>
    </location>
</feature>
<feature type="compositionally biased region" description="Low complexity" evidence="1">
    <location>
        <begin position="537"/>
        <end position="551"/>
    </location>
</feature>
<evidence type="ECO:0000313" key="3">
    <source>
        <dbReference type="Proteomes" id="UP000469890"/>
    </source>
</evidence>
<feature type="compositionally biased region" description="Polar residues" evidence="1">
    <location>
        <begin position="896"/>
        <end position="912"/>
    </location>
</feature>
<reference evidence="2 3" key="1">
    <citation type="submission" date="2019-09" db="EMBL/GenBank/DDBJ databases">
        <authorList>
            <consortium name="DOE Joint Genome Institute"/>
            <person name="Mondo S.J."/>
            <person name="Navarro-Mendoza M.I."/>
            <person name="Perez-Arques C."/>
            <person name="Panchal S."/>
            <person name="Nicolas F.E."/>
            <person name="Ganguly P."/>
            <person name="Pangilinan J."/>
            <person name="Grigoriev I."/>
            <person name="Heitman J."/>
            <person name="Sanya K."/>
            <person name="Garre V."/>
        </authorList>
    </citation>
    <scope>NUCLEOTIDE SEQUENCE [LARGE SCALE GENOMIC DNA]</scope>
    <source>
        <strain evidence="2 3">MU402</strain>
    </source>
</reference>
<gene>
    <name evidence="2" type="ORF">FB192DRAFT_1436201</name>
</gene>
<feature type="region of interest" description="Disordered" evidence="1">
    <location>
        <begin position="1004"/>
        <end position="1054"/>
    </location>
</feature>